<dbReference type="PANTHER" id="PTHR31223">
    <property type="entry name" value="LOG FAMILY PROTEIN YJL055W"/>
    <property type="match status" value="1"/>
</dbReference>
<comment type="similarity">
    <text evidence="1 2">Belongs to the LOG family.</text>
</comment>
<dbReference type="AlphaFoldDB" id="A0A0R2LD39"/>
<dbReference type="PANTHER" id="PTHR31223:SF70">
    <property type="entry name" value="LOG FAMILY PROTEIN YJL055W"/>
    <property type="match status" value="1"/>
</dbReference>
<dbReference type="STRING" id="348151.IV55_GL001074"/>
<dbReference type="Proteomes" id="UP000051139">
    <property type="component" value="Unassembled WGS sequence"/>
</dbReference>
<name>A0A0R2LD39_9LACO</name>
<evidence type="ECO:0000313" key="4">
    <source>
        <dbReference type="EMBL" id="KRN96557.1"/>
    </source>
</evidence>
<dbReference type="RefSeq" id="WP_057809105.1">
    <property type="nucleotide sequence ID" value="NZ_BJUD01000028.1"/>
</dbReference>
<organism evidence="4 5">
    <name type="scientific">Furfurilactobacillus siliginis</name>
    <dbReference type="NCBI Taxonomy" id="348151"/>
    <lineage>
        <taxon>Bacteria</taxon>
        <taxon>Bacillati</taxon>
        <taxon>Bacillota</taxon>
        <taxon>Bacilli</taxon>
        <taxon>Lactobacillales</taxon>
        <taxon>Lactobacillaceae</taxon>
        <taxon>Furfurilactobacillus</taxon>
    </lineage>
</organism>
<dbReference type="Pfam" id="PF03641">
    <property type="entry name" value="Lysine_decarbox"/>
    <property type="match status" value="1"/>
</dbReference>
<dbReference type="SUPFAM" id="SSF102405">
    <property type="entry name" value="MCP/YpsA-like"/>
    <property type="match status" value="1"/>
</dbReference>
<reference evidence="4 5" key="1">
    <citation type="journal article" date="2015" name="Genome Announc.">
        <title>Expanding the biotechnology potential of lactobacilli through comparative genomics of 213 strains and associated genera.</title>
        <authorList>
            <person name="Sun Z."/>
            <person name="Harris H.M."/>
            <person name="McCann A."/>
            <person name="Guo C."/>
            <person name="Argimon S."/>
            <person name="Zhang W."/>
            <person name="Yang X."/>
            <person name="Jeffery I.B."/>
            <person name="Cooney J.C."/>
            <person name="Kagawa T.F."/>
            <person name="Liu W."/>
            <person name="Song Y."/>
            <person name="Salvetti E."/>
            <person name="Wrobel A."/>
            <person name="Rasinkangas P."/>
            <person name="Parkhill J."/>
            <person name="Rea M.C."/>
            <person name="O'Sullivan O."/>
            <person name="Ritari J."/>
            <person name="Douillard F.P."/>
            <person name="Paul Ross R."/>
            <person name="Yang R."/>
            <person name="Briner A.E."/>
            <person name="Felis G.E."/>
            <person name="de Vos W.M."/>
            <person name="Barrangou R."/>
            <person name="Klaenhammer T.R."/>
            <person name="Caufield P.W."/>
            <person name="Cui Y."/>
            <person name="Zhang H."/>
            <person name="O'Toole P.W."/>
        </authorList>
    </citation>
    <scope>NUCLEOTIDE SEQUENCE [LARGE SCALE GENOMIC DNA]</scope>
    <source>
        <strain evidence="4 5">DSM 22696</strain>
    </source>
</reference>
<comment type="caution">
    <text evidence="4">The sequence shown here is derived from an EMBL/GenBank/DDBJ whole genome shotgun (WGS) entry which is preliminary data.</text>
</comment>
<dbReference type="EC" id="3.2.2.n1" evidence="2"/>
<dbReference type="GO" id="GO:0016799">
    <property type="term" value="F:hydrolase activity, hydrolyzing N-glycosyl compounds"/>
    <property type="evidence" value="ECO:0007669"/>
    <property type="project" value="TreeGrafter"/>
</dbReference>
<sequence length="191" mass="21118">MTKINSLCVFCGSLPGSHPEYSVQAAQLGAFLADHQIRLIYGGSSDGLMGTVANATIAAGGKVTGIMPRFLKKISTESHDLTDLVEVDTMDERKETMLEMSDAFIVLPGGFGTFEELGTMLSWSKIDIHTKPIALFNIDHFYDSLWQWFVDAAQADFLPISDLKLMVNATSIEQIFDYFDTFKHVTTMPHA</sequence>
<dbReference type="GO" id="GO:0009691">
    <property type="term" value="P:cytokinin biosynthetic process"/>
    <property type="evidence" value="ECO:0007669"/>
    <property type="project" value="UniProtKB-UniRule"/>
</dbReference>
<evidence type="ECO:0000313" key="6">
    <source>
        <dbReference type="Proteomes" id="UP000321429"/>
    </source>
</evidence>
<dbReference type="InterPro" id="IPR031100">
    <property type="entry name" value="LOG_fam"/>
</dbReference>
<evidence type="ECO:0000256" key="1">
    <source>
        <dbReference type="ARBA" id="ARBA00006763"/>
    </source>
</evidence>
<keyword evidence="5" id="KW-1185">Reference proteome</keyword>
<evidence type="ECO:0000256" key="2">
    <source>
        <dbReference type="RuleBase" id="RU363015"/>
    </source>
</evidence>
<dbReference type="Gene3D" id="3.40.50.450">
    <property type="match status" value="1"/>
</dbReference>
<dbReference type="Proteomes" id="UP000321429">
    <property type="component" value="Unassembled WGS sequence"/>
</dbReference>
<reference evidence="3 6" key="2">
    <citation type="submission" date="2019-07" db="EMBL/GenBank/DDBJ databases">
        <title>Whole genome shotgun sequence of Lactobacillus siliginis NBRC 101315.</title>
        <authorList>
            <person name="Hosoyama A."/>
            <person name="Uohara A."/>
            <person name="Ohji S."/>
            <person name="Ichikawa N."/>
        </authorList>
    </citation>
    <scope>NUCLEOTIDE SEQUENCE [LARGE SCALE GENOMIC DNA]</scope>
    <source>
        <strain evidence="3 6">NBRC 101315</strain>
    </source>
</reference>
<dbReference type="InterPro" id="IPR005269">
    <property type="entry name" value="LOG"/>
</dbReference>
<keyword evidence="2" id="KW-0203">Cytokinin biosynthesis</keyword>
<dbReference type="GO" id="GO:0005829">
    <property type="term" value="C:cytosol"/>
    <property type="evidence" value="ECO:0007669"/>
    <property type="project" value="TreeGrafter"/>
</dbReference>
<dbReference type="EMBL" id="JQCB01000003">
    <property type="protein sequence ID" value="KRN96557.1"/>
    <property type="molecule type" value="Genomic_DNA"/>
</dbReference>
<keyword evidence="2 3" id="KW-0378">Hydrolase</keyword>
<protein>
    <recommendedName>
        <fullName evidence="2">Cytokinin riboside 5'-monophosphate phosphoribohydrolase</fullName>
        <ecNumber evidence="2">3.2.2.n1</ecNumber>
    </recommendedName>
</protein>
<accession>A0A0R2LD39</accession>
<dbReference type="EMBL" id="BJUD01000028">
    <property type="protein sequence ID" value="GEK29035.1"/>
    <property type="molecule type" value="Genomic_DNA"/>
</dbReference>
<gene>
    <name evidence="4" type="ORF">IV55_GL001074</name>
    <name evidence="3" type="ORF">LSI01_13460</name>
</gene>
<dbReference type="NCBIfam" id="TIGR00730">
    <property type="entry name" value="Rossman fold protein, TIGR00730 family"/>
    <property type="match status" value="1"/>
</dbReference>
<evidence type="ECO:0000313" key="5">
    <source>
        <dbReference type="Proteomes" id="UP000051139"/>
    </source>
</evidence>
<evidence type="ECO:0000313" key="3">
    <source>
        <dbReference type="EMBL" id="GEK29035.1"/>
    </source>
</evidence>
<proteinExistence type="inferred from homology"/>
<dbReference type="PATRIC" id="fig|348151.3.peg.1103"/>
<dbReference type="OrthoDB" id="9801098at2"/>